<dbReference type="AlphaFoldDB" id="A0A941GCZ1"/>
<comment type="caution">
    <text evidence="1">The sequence shown here is derived from an EMBL/GenBank/DDBJ whole genome shotgun (WGS) entry which is preliminary data.</text>
</comment>
<dbReference type="RefSeq" id="WP_212119471.1">
    <property type="nucleotide sequence ID" value="NZ_JAGTPX020000014.1"/>
</dbReference>
<proteinExistence type="predicted"/>
<evidence type="ECO:0000313" key="1">
    <source>
        <dbReference type="EMBL" id="MBR8670536.1"/>
    </source>
</evidence>
<name>A0A941GCZ1_NIACI</name>
<protein>
    <submittedName>
        <fullName evidence="1">Uncharacterized protein</fullName>
    </submittedName>
</protein>
<reference evidence="1" key="1">
    <citation type="submission" date="2021-04" db="EMBL/GenBank/DDBJ databases">
        <title>Genomic analysis of electroactive and textile dye degrading Bacillus circulans strain: DC10 isolated from constructed wetland-microbial fuel cells treating textile dye wastewaters.</title>
        <authorList>
            <person name="Patel D.U."/>
            <person name="Desai C.R."/>
        </authorList>
    </citation>
    <scope>NUCLEOTIDE SEQUENCE</scope>
    <source>
        <strain evidence="1">DC10</strain>
    </source>
</reference>
<gene>
    <name evidence="1" type="ORF">KD144_13330</name>
</gene>
<dbReference type="EMBL" id="JAGTPX010000013">
    <property type="protein sequence ID" value="MBR8670536.1"/>
    <property type="molecule type" value="Genomic_DNA"/>
</dbReference>
<organism evidence="1">
    <name type="scientific">Niallia circulans</name>
    <name type="common">Bacillus circulans</name>
    <dbReference type="NCBI Taxonomy" id="1397"/>
    <lineage>
        <taxon>Bacteria</taxon>
        <taxon>Bacillati</taxon>
        <taxon>Bacillota</taxon>
        <taxon>Bacilli</taxon>
        <taxon>Bacillales</taxon>
        <taxon>Bacillaceae</taxon>
        <taxon>Niallia</taxon>
    </lineage>
</organism>
<accession>A0A941GCZ1</accession>
<sequence length="135" mass="15858">MISDKDNWNTVDLPNDKIAPLDIKLLGDKLFILDEDSLLSYNFENEKWNKCKLNTNLSKIIEKSNNLFGLTNNGEIILLKFNEDAKEFDYQSIYDVTNLNITSENLTDLEYVNNKLILATTPIYYWEEWKRNKTP</sequence>